<dbReference type="Gene3D" id="3.40.30.10">
    <property type="entry name" value="Glutaredoxin"/>
    <property type="match status" value="1"/>
</dbReference>
<dbReference type="OrthoDB" id="88at2759"/>
<gene>
    <name evidence="1" type="ORF">AWRI3580_g3530</name>
</gene>
<dbReference type="VEuPathDB" id="FungiDB:AWRI3580_g3530"/>
<evidence type="ECO:0000313" key="2">
    <source>
        <dbReference type="Proteomes" id="UP000095358"/>
    </source>
</evidence>
<proteinExistence type="predicted"/>
<dbReference type="EMBL" id="LPNN01000007">
    <property type="protein sequence ID" value="OEJ84744.1"/>
    <property type="molecule type" value="Genomic_DNA"/>
</dbReference>
<comment type="caution">
    <text evidence="1">The sequence shown here is derived from an EMBL/GenBank/DDBJ whole genome shotgun (WGS) entry which is preliminary data.</text>
</comment>
<protein>
    <submittedName>
        <fullName evidence="1">Uncharacterized protein</fullName>
    </submittedName>
</protein>
<reference evidence="2" key="1">
    <citation type="journal article" date="2016" name="Genome Announc.">
        <title>Genome sequences of three species of Hanseniaspora isolated from spontaneous wine fermentations.</title>
        <authorList>
            <person name="Sternes P.R."/>
            <person name="Lee D."/>
            <person name="Kutyna D.R."/>
            <person name="Borneman A.R."/>
        </authorList>
    </citation>
    <scope>NUCLEOTIDE SEQUENCE [LARGE SCALE GENOMIC DNA]</scope>
    <source>
        <strain evidence="2">AWRI3580</strain>
    </source>
</reference>
<keyword evidence="2" id="KW-1185">Reference proteome</keyword>
<dbReference type="Proteomes" id="UP000095358">
    <property type="component" value="Unassembled WGS sequence"/>
</dbReference>
<organism evidence="1 2">
    <name type="scientific">Hanseniaspora uvarum</name>
    <name type="common">Yeast</name>
    <name type="synonym">Kloeckera apiculata</name>
    <dbReference type="NCBI Taxonomy" id="29833"/>
    <lineage>
        <taxon>Eukaryota</taxon>
        <taxon>Fungi</taxon>
        <taxon>Dikarya</taxon>
        <taxon>Ascomycota</taxon>
        <taxon>Saccharomycotina</taxon>
        <taxon>Saccharomycetes</taxon>
        <taxon>Saccharomycodales</taxon>
        <taxon>Saccharomycodaceae</taxon>
        <taxon>Hanseniaspora</taxon>
    </lineage>
</organism>
<evidence type="ECO:0000313" key="1">
    <source>
        <dbReference type="EMBL" id="OEJ84744.1"/>
    </source>
</evidence>
<accession>A0A1E5RCX7</accession>
<name>A0A1E5RCX7_HANUV</name>
<sequence length="178" mass="20424">MKKAIEFTKELCDVTKISTLKKTHFGKNVPNYLPAFKVATPSRLLPNGKYQKPIKKIVFEYSDKETSSDLLREYLLNNHTLQKFIDEHKYIEWQFDNSAELPNIKFYYLATANSDASGIKDGMKQRSLEKITEHADITKELAAGLSERGFGAYKYRKNVGVISDKLSIRGVWSPFHAK</sequence>
<dbReference type="AlphaFoldDB" id="A0A1E5RCX7"/>